<organism evidence="7">
    <name type="scientific">Capitella teleta</name>
    <name type="common">Polychaete worm</name>
    <dbReference type="NCBI Taxonomy" id="283909"/>
    <lineage>
        <taxon>Eukaryota</taxon>
        <taxon>Metazoa</taxon>
        <taxon>Spiralia</taxon>
        <taxon>Lophotrochozoa</taxon>
        <taxon>Annelida</taxon>
        <taxon>Polychaeta</taxon>
        <taxon>Sedentaria</taxon>
        <taxon>Scolecida</taxon>
        <taxon>Capitellidae</taxon>
        <taxon>Capitella</taxon>
    </lineage>
</organism>
<dbReference type="Proteomes" id="UP000014760">
    <property type="component" value="Unassembled WGS sequence"/>
</dbReference>
<keyword evidence="1" id="KW-0479">Metal-binding</keyword>
<evidence type="ECO:0000313" key="8">
    <source>
        <dbReference type="EnsemblMetazoa" id="CapteP226042"/>
    </source>
</evidence>
<keyword evidence="4 5" id="KW-0238">DNA-binding</keyword>
<keyword evidence="3" id="KW-0862">Zinc</keyword>
<dbReference type="EMBL" id="KB309336">
    <property type="protein sequence ID" value="ELT94740.1"/>
    <property type="molecule type" value="Genomic_DNA"/>
</dbReference>
<name>R7TUP7_CAPTE</name>
<evidence type="ECO:0000256" key="1">
    <source>
        <dbReference type="ARBA" id="ARBA00022723"/>
    </source>
</evidence>
<evidence type="ECO:0000256" key="3">
    <source>
        <dbReference type="ARBA" id="ARBA00022833"/>
    </source>
</evidence>
<dbReference type="AlphaFoldDB" id="R7TUP7"/>
<evidence type="ECO:0000259" key="6">
    <source>
        <dbReference type="PROSITE" id="PS50950"/>
    </source>
</evidence>
<evidence type="ECO:0000313" key="9">
    <source>
        <dbReference type="Proteomes" id="UP000014760"/>
    </source>
</evidence>
<protein>
    <recommendedName>
        <fullName evidence="6">THAP-type domain-containing protein</fullName>
    </recommendedName>
</protein>
<accession>R7TUP7</accession>
<dbReference type="EnsemblMetazoa" id="CapteT226042">
    <property type="protein sequence ID" value="CapteP226042"/>
    <property type="gene ID" value="CapteG226042"/>
</dbReference>
<evidence type="ECO:0000256" key="5">
    <source>
        <dbReference type="PROSITE-ProRule" id="PRU00309"/>
    </source>
</evidence>
<gene>
    <name evidence="7" type="ORF">CAPTEDRAFT_226042</name>
</gene>
<evidence type="ECO:0000313" key="7">
    <source>
        <dbReference type="EMBL" id="ELT94740.1"/>
    </source>
</evidence>
<keyword evidence="2 5" id="KW-0863">Zinc-finger</keyword>
<reference evidence="9" key="1">
    <citation type="submission" date="2012-12" db="EMBL/GenBank/DDBJ databases">
        <authorList>
            <person name="Hellsten U."/>
            <person name="Grimwood J."/>
            <person name="Chapman J.A."/>
            <person name="Shapiro H."/>
            <person name="Aerts A."/>
            <person name="Otillar R.P."/>
            <person name="Terry A.Y."/>
            <person name="Boore J.L."/>
            <person name="Simakov O."/>
            <person name="Marletaz F."/>
            <person name="Cho S.-J."/>
            <person name="Edsinger-Gonzales E."/>
            <person name="Havlak P."/>
            <person name="Kuo D.-H."/>
            <person name="Larsson T."/>
            <person name="Lv J."/>
            <person name="Arendt D."/>
            <person name="Savage R."/>
            <person name="Osoegawa K."/>
            <person name="de Jong P."/>
            <person name="Lindberg D.R."/>
            <person name="Seaver E.C."/>
            <person name="Weisblat D.A."/>
            <person name="Putnam N.H."/>
            <person name="Grigoriev I.V."/>
            <person name="Rokhsar D.S."/>
        </authorList>
    </citation>
    <scope>NUCLEOTIDE SEQUENCE</scope>
    <source>
        <strain evidence="9">I ESC-2004</strain>
    </source>
</reference>
<keyword evidence="9" id="KW-1185">Reference proteome</keyword>
<reference evidence="8" key="3">
    <citation type="submission" date="2015-06" db="UniProtKB">
        <authorList>
            <consortium name="EnsemblMetazoa"/>
        </authorList>
    </citation>
    <scope>IDENTIFICATION</scope>
</reference>
<dbReference type="InterPro" id="IPR006612">
    <property type="entry name" value="THAP_Znf"/>
</dbReference>
<sequence length="542" mass="61227">MIFCEDHFSEDQFMCPADKGSGKSRIRLRKDAVPTLFNIPNASKVAPRRCKLVSTPTSVAKERGLNHSEAKGANSTGLKQCLYCLKVFESVASMAEHKKQMHEWLEEETGADKDEVKIIDIKTEIEDDPSPAFNYSASVIEGSVRHNEILKSEFEANSKTEVMFCCCELGEGEMAVIPSSWLFRQSDESLWCRLSSSQDNVKRIIAPDASWPIYEVQRVLHKTFTYEEAHHLLDSLITEAETSSFEVEINDPSEPPRKIRRKTVEQFPVAEEVVVSSALDLQPTPAFSLSNPSTIPASTDTPAVDPAVFPTSSPLVNISSSFREPTAENSLSTGSSLSEVVDMLANTAAPEVVQSPQFQLLLGLCRETLSVCHQTRKLVLNLQRDMDRVKVHIKSENTDPQECNIVLFNDMGPFLEFCDKLSDPETRKEMANGYASRFGRCDVGETLRSCLSATMSNELMTQFSRTGRENKRERKRKFPSSLEDLIYMVCRKYNPQDPLRLLRNRQEITTSLRLEVQHQLEVYLANSKARMMYQLKKNNDLQ</sequence>
<evidence type="ECO:0000256" key="2">
    <source>
        <dbReference type="ARBA" id="ARBA00022771"/>
    </source>
</evidence>
<dbReference type="EMBL" id="AMQN01012161">
    <property type="status" value="NOT_ANNOTATED_CDS"/>
    <property type="molecule type" value="Genomic_DNA"/>
</dbReference>
<dbReference type="GO" id="GO:0003677">
    <property type="term" value="F:DNA binding"/>
    <property type="evidence" value="ECO:0007669"/>
    <property type="project" value="UniProtKB-UniRule"/>
</dbReference>
<reference evidence="7 9" key="2">
    <citation type="journal article" date="2013" name="Nature">
        <title>Insights into bilaterian evolution from three spiralian genomes.</title>
        <authorList>
            <person name="Simakov O."/>
            <person name="Marletaz F."/>
            <person name="Cho S.J."/>
            <person name="Edsinger-Gonzales E."/>
            <person name="Havlak P."/>
            <person name="Hellsten U."/>
            <person name="Kuo D.H."/>
            <person name="Larsson T."/>
            <person name="Lv J."/>
            <person name="Arendt D."/>
            <person name="Savage R."/>
            <person name="Osoegawa K."/>
            <person name="de Jong P."/>
            <person name="Grimwood J."/>
            <person name="Chapman J.A."/>
            <person name="Shapiro H."/>
            <person name="Aerts A."/>
            <person name="Otillar R.P."/>
            <person name="Terry A.Y."/>
            <person name="Boore J.L."/>
            <person name="Grigoriev I.V."/>
            <person name="Lindberg D.R."/>
            <person name="Seaver E.C."/>
            <person name="Weisblat D.A."/>
            <person name="Putnam N.H."/>
            <person name="Rokhsar D.S."/>
        </authorList>
    </citation>
    <scope>NUCLEOTIDE SEQUENCE</scope>
    <source>
        <strain evidence="7 9">I ESC-2004</strain>
    </source>
</reference>
<dbReference type="InterPro" id="IPR013087">
    <property type="entry name" value="Znf_C2H2_type"/>
</dbReference>
<dbReference type="PROSITE" id="PS50950">
    <property type="entry name" value="ZF_THAP"/>
    <property type="match status" value="1"/>
</dbReference>
<feature type="domain" description="THAP-type" evidence="6">
    <location>
        <begin position="1"/>
        <end position="37"/>
    </location>
</feature>
<evidence type="ECO:0000256" key="4">
    <source>
        <dbReference type="ARBA" id="ARBA00023125"/>
    </source>
</evidence>
<proteinExistence type="predicted"/>
<dbReference type="PROSITE" id="PS00028">
    <property type="entry name" value="ZINC_FINGER_C2H2_1"/>
    <property type="match status" value="1"/>
</dbReference>
<dbReference type="GO" id="GO:0008270">
    <property type="term" value="F:zinc ion binding"/>
    <property type="evidence" value="ECO:0007669"/>
    <property type="project" value="UniProtKB-KW"/>
</dbReference>
<dbReference type="HOGENOM" id="CLU_502733_0_0_1"/>